<protein>
    <submittedName>
        <fullName evidence="6">TetR/AcrR family transcriptional regulator</fullName>
    </submittedName>
</protein>
<proteinExistence type="predicted"/>
<dbReference type="Pfam" id="PF00440">
    <property type="entry name" value="TetR_N"/>
    <property type="match status" value="1"/>
</dbReference>
<feature type="domain" description="Transcriptional regulator LmrA/YxaF-like C-terminal" evidence="5">
    <location>
        <begin position="80"/>
        <end position="179"/>
    </location>
</feature>
<evidence type="ECO:0000313" key="6">
    <source>
        <dbReference type="EMBL" id="MFD1530419.1"/>
    </source>
</evidence>
<dbReference type="Pfam" id="PF21993">
    <property type="entry name" value="TetR_C_13_2"/>
    <property type="match status" value="1"/>
</dbReference>
<evidence type="ECO:0000313" key="7">
    <source>
        <dbReference type="Proteomes" id="UP001597145"/>
    </source>
</evidence>
<evidence type="ECO:0000256" key="1">
    <source>
        <dbReference type="ARBA" id="ARBA00023015"/>
    </source>
</evidence>
<dbReference type="InterPro" id="IPR036271">
    <property type="entry name" value="Tet_transcr_reg_TetR-rel_C_sf"/>
</dbReference>
<dbReference type="InterPro" id="IPR054156">
    <property type="entry name" value="YxaF_TetR_C"/>
</dbReference>
<dbReference type="Gene3D" id="1.10.357.10">
    <property type="entry name" value="Tetracycline Repressor, domain 2"/>
    <property type="match status" value="1"/>
</dbReference>
<dbReference type="EMBL" id="JBHUCP010000008">
    <property type="protein sequence ID" value="MFD1530419.1"/>
    <property type="molecule type" value="Genomic_DNA"/>
</dbReference>
<keyword evidence="3" id="KW-0804">Transcription</keyword>
<keyword evidence="1" id="KW-0805">Transcription regulation</keyword>
<comment type="caution">
    <text evidence="6">The sequence shown here is derived from an EMBL/GenBank/DDBJ whole genome shotgun (WGS) entry which is preliminary data.</text>
</comment>
<evidence type="ECO:0000256" key="2">
    <source>
        <dbReference type="ARBA" id="ARBA00023125"/>
    </source>
</evidence>
<sequence length="192" mass="20083">MGDRGETRGRALRTAAGLFRAQGYHATGLNQVLSEGSLPKGSLYFHFPGGKEQLAVESVQLMGDELCGALEAALAGTPDPVEALERVVTLLGEHLAASDFREGCPVSTVALDAAATSEPIRTACVGAYDSWESVIAGHLRATGLPDPEDLAVVVLAAIEGALVLSRTRRDLAPLHAVGARLRGLLRSERSTS</sequence>
<evidence type="ECO:0000259" key="5">
    <source>
        <dbReference type="Pfam" id="PF21993"/>
    </source>
</evidence>
<evidence type="ECO:0000256" key="3">
    <source>
        <dbReference type="ARBA" id="ARBA00023163"/>
    </source>
</evidence>
<feature type="domain" description="HTH tetR-type" evidence="4">
    <location>
        <begin position="12"/>
        <end position="56"/>
    </location>
</feature>
<dbReference type="RefSeq" id="WP_343987594.1">
    <property type="nucleotide sequence ID" value="NZ_BAAAJG010000029.1"/>
</dbReference>
<dbReference type="SUPFAM" id="SSF46689">
    <property type="entry name" value="Homeodomain-like"/>
    <property type="match status" value="1"/>
</dbReference>
<evidence type="ECO:0000259" key="4">
    <source>
        <dbReference type="Pfam" id="PF00440"/>
    </source>
</evidence>
<keyword evidence="7" id="KW-1185">Reference proteome</keyword>
<name>A0ABW4FJD1_9PSEU</name>
<dbReference type="PANTHER" id="PTHR47506">
    <property type="entry name" value="TRANSCRIPTIONAL REGULATORY PROTEIN"/>
    <property type="match status" value="1"/>
</dbReference>
<accession>A0ABW4FJD1</accession>
<keyword evidence="2" id="KW-0238">DNA-binding</keyword>
<dbReference type="Proteomes" id="UP001597145">
    <property type="component" value="Unassembled WGS sequence"/>
</dbReference>
<dbReference type="SUPFAM" id="SSF48498">
    <property type="entry name" value="Tetracyclin repressor-like, C-terminal domain"/>
    <property type="match status" value="1"/>
</dbReference>
<dbReference type="InterPro" id="IPR009057">
    <property type="entry name" value="Homeodomain-like_sf"/>
</dbReference>
<dbReference type="InterPro" id="IPR001647">
    <property type="entry name" value="HTH_TetR"/>
</dbReference>
<gene>
    <name evidence="6" type="ORF">ACFSCY_13290</name>
</gene>
<dbReference type="PANTHER" id="PTHR47506:SF3">
    <property type="entry name" value="HTH-TYPE TRANSCRIPTIONAL REGULATOR LMRA"/>
    <property type="match status" value="1"/>
</dbReference>
<organism evidence="6 7">
    <name type="scientific">Pseudonocardia aurantiaca</name>
    <dbReference type="NCBI Taxonomy" id="75290"/>
    <lineage>
        <taxon>Bacteria</taxon>
        <taxon>Bacillati</taxon>
        <taxon>Actinomycetota</taxon>
        <taxon>Actinomycetes</taxon>
        <taxon>Pseudonocardiales</taxon>
        <taxon>Pseudonocardiaceae</taxon>
        <taxon>Pseudonocardia</taxon>
    </lineage>
</organism>
<reference evidence="7" key="1">
    <citation type="journal article" date="2019" name="Int. J. Syst. Evol. Microbiol.">
        <title>The Global Catalogue of Microorganisms (GCM) 10K type strain sequencing project: providing services to taxonomists for standard genome sequencing and annotation.</title>
        <authorList>
            <consortium name="The Broad Institute Genomics Platform"/>
            <consortium name="The Broad Institute Genome Sequencing Center for Infectious Disease"/>
            <person name="Wu L."/>
            <person name="Ma J."/>
        </authorList>
    </citation>
    <scope>NUCLEOTIDE SEQUENCE [LARGE SCALE GENOMIC DNA]</scope>
    <source>
        <strain evidence="7">JCM 12165</strain>
    </source>
</reference>